<dbReference type="Pfam" id="PF00061">
    <property type="entry name" value="Lipocalin"/>
    <property type="match status" value="1"/>
</dbReference>
<dbReference type="PRINTS" id="PR00178">
    <property type="entry name" value="FATTYACIDBP"/>
</dbReference>
<protein>
    <recommendedName>
        <fullName evidence="4">Cytosolic fatty-acid binding proteins domain-containing protein</fullName>
    </recommendedName>
</protein>
<gene>
    <name evidence="5" type="ORF">RUM43_010206</name>
</gene>
<name>A0AAN8P3S9_POLSC</name>
<keyword evidence="2" id="KW-0446">Lipid-binding</keyword>
<evidence type="ECO:0000256" key="1">
    <source>
        <dbReference type="ARBA" id="ARBA00008390"/>
    </source>
</evidence>
<reference evidence="5 6" key="1">
    <citation type="submission" date="2023-10" db="EMBL/GenBank/DDBJ databases">
        <title>Genomes of two closely related lineages of the louse Polyplax serrata with different host specificities.</title>
        <authorList>
            <person name="Martinu J."/>
            <person name="Tarabai H."/>
            <person name="Stefka J."/>
            <person name="Hypsa V."/>
        </authorList>
    </citation>
    <scope>NUCLEOTIDE SEQUENCE [LARGE SCALE GENOMIC DNA]</scope>
    <source>
        <strain evidence="5">HR10_N</strain>
    </source>
</reference>
<dbReference type="InterPro" id="IPR031259">
    <property type="entry name" value="ILBP"/>
</dbReference>
<dbReference type="AlphaFoldDB" id="A0AAN8P3S9"/>
<evidence type="ECO:0000259" key="4">
    <source>
        <dbReference type="PROSITE" id="PS00214"/>
    </source>
</evidence>
<evidence type="ECO:0000313" key="5">
    <source>
        <dbReference type="EMBL" id="KAK6636544.1"/>
    </source>
</evidence>
<comment type="caution">
    <text evidence="5">The sequence shown here is derived from an EMBL/GenBank/DDBJ whole genome shotgun (WGS) entry which is preliminary data.</text>
</comment>
<dbReference type="InterPro" id="IPR012674">
    <property type="entry name" value="Calycin"/>
</dbReference>
<dbReference type="EMBL" id="JAWJWE010000004">
    <property type="protein sequence ID" value="KAK6636544.1"/>
    <property type="molecule type" value="Genomic_DNA"/>
</dbReference>
<sequence>MDAYLGIRYKLSKSENFEEYMKALEESNGNVNFLGVGLVVRKMGNAMTPIVSLTLADGVYTLTTSTTFKNQVITFKPEEEFEEETLDGRKVKSKVSFDGNKMTQIQKDDKGNVITTIVREFKKDQMETILTAGNVVCTRIYDKVE</sequence>
<organism evidence="5 6">
    <name type="scientific">Polyplax serrata</name>
    <name type="common">Common mouse louse</name>
    <dbReference type="NCBI Taxonomy" id="468196"/>
    <lineage>
        <taxon>Eukaryota</taxon>
        <taxon>Metazoa</taxon>
        <taxon>Ecdysozoa</taxon>
        <taxon>Arthropoda</taxon>
        <taxon>Hexapoda</taxon>
        <taxon>Insecta</taxon>
        <taxon>Pterygota</taxon>
        <taxon>Neoptera</taxon>
        <taxon>Paraneoptera</taxon>
        <taxon>Psocodea</taxon>
        <taxon>Troctomorpha</taxon>
        <taxon>Phthiraptera</taxon>
        <taxon>Anoplura</taxon>
        <taxon>Polyplacidae</taxon>
        <taxon>Polyplax</taxon>
    </lineage>
</organism>
<dbReference type="PROSITE" id="PS00214">
    <property type="entry name" value="FABP"/>
    <property type="match status" value="1"/>
</dbReference>
<dbReference type="SUPFAM" id="SSF50814">
    <property type="entry name" value="Lipocalins"/>
    <property type="match status" value="1"/>
</dbReference>
<dbReference type="GO" id="GO:0008289">
    <property type="term" value="F:lipid binding"/>
    <property type="evidence" value="ECO:0007669"/>
    <property type="project" value="UniProtKB-KW"/>
</dbReference>
<dbReference type="PANTHER" id="PTHR11955">
    <property type="entry name" value="FATTY ACID BINDING PROTEIN"/>
    <property type="match status" value="1"/>
</dbReference>
<evidence type="ECO:0000313" key="6">
    <source>
        <dbReference type="Proteomes" id="UP001372834"/>
    </source>
</evidence>
<dbReference type="InterPro" id="IPR000566">
    <property type="entry name" value="Lipocln_cytosolic_FA-bd_dom"/>
</dbReference>
<dbReference type="InterPro" id="IPR000463">
    <property type="entry name" value="Fatty_acid-bd"/>
</dbReference>
<keyword evidence="3" id="KW-0813">Transport</keyword>
<comment type="similarity">
    <text evidence="1 3">Belongs to the calycin superfamily. Fatty-acid binding protein (FABP) family.</text>
</comment>
<proteinExistence type="inferred from homology"/>
<dbReference type="Gene3D" id="2.40.128.20">
    <property type="match status" value="1"/>
</dbReference>
<feature type="domain" description="Cytosolic fatty-acid binding proteins" evidence="4">
    <location>
        <begin position="7"/>
        <end position="24"/>
    </location>
</feature>
<dbReference type="Proteomes" id="UP001372834">
    <property type="component" value="Unassembled WGS sequence"/>
</dbReference>
<accession>A0AAN8P3S9</accession>
<evidence type="ECO:0000256" key="3">
    <source>
        <dbReference type="RuleBase" id="RU003696"/>
    </source>
</evidence>
<evidence type="ECO:0000256" key="2">
    <source>
        <dbReference type="ARBA" id="ARBA00023121"/>
    </source>
</evidence>